<organism evidence="2 3">
    <name type="scientific">Mortierella alpina</name>
    <name type="common">Oleaginous fungus</name>
    <name type="synonym">Mortierella renispora</name>
    <dbReference type="NCBI Taxonomy" id="64518"/>
    <lineage>
        <taxon>Eukaryota</taxon>
        <taxon>Fungi</taxon>
        <taxon>Fungi incertae sedis</taxon>
        <taxon>Mucoromycota</taxon>
        <taxon>Mortierellomycotina</taxon>
        <taxon>Mortierellomycetes</taxon>
        <taxon>Mortierellales</taxon>
        <taxon>Mortierellaceae</taxon>
        <taxon>Mortierella</taxon>
    </lineage>
</organism>
<feature type="compositionally biased region" description="Basic and acidic residues" evidence="1">
    <location>
        <begin position="27"/>
        <end position="40"/>
    </location>
</feature>
<feature type="compositionally biased region" description="Low complexity" evidence="1">
    <location>
        <begin position="1"/>
        <end position="15"/>
    </location>
</feature>
<comment type="caution">
    <text evidence="2">The sequence shown here is derived from an EMBL/GenBank/DDBJ whole genome shotgun (WGS) entry which is preliminary data.</text>
</comment>
<feature type="region of interest" description="Disordered" evidence="1">
    <location>
        <begin position="1"/>
        <end position="74"/>
    </location>
</feature>
<proteinExistence type="predicted"/>
<sequence length="106" mass="11885">MTASRGSHAASSSASGTNTFEDELEERENKEESEQMRQQREAAVTMTMFSRSATAEVKTKDSNASHDCCSNDAPTLEREYDHYKDDSERLVKTMPPLRHRLAVQSG</sequence>
<evidence type="ECO:0000313" key="2">
    <source>
        <dbReference type="EMBL" id="KAF9968711.1"/>
    </source>
</evidence>
<protein>
    <submittedName>
        <fullName evidence="2">Uncharacterized protein</fullName>
    </submittedName>
</protein>
<accession>A0A9P6M6Q3</accession>
<reference evidence="2" key="1">
    <citation type="journal article" date="2020" name="Fungal Divers.">
        <title>Resolving the Mortierellaceae phylogeny through synthesis of multi-gene phylogenetics and phylogenomics.</title>
        <authorList>
            <person name="Vandepol N."/>
            <person name="Liber J."/>
            <person name="Desiro A."/>
            <person name="Na H."/>
            <person name="Kennedy M."/>
            <person name="Barry K."/>
            <person name="Grigoriev I.V."/>
            <person name="Miller A.N."/>
            <person name="O'Donnell K."/>
            <person name="Stajich J.E."/>
            <person name="Bonito G."/>
        </authorList>
    </citation>
    <scope>NUCLEOTIDE SEQUENCE</scope>
    <source>
        <strain evidence="2">CK1249</strain>
    </source>
</reference>
<dbReference type="Proteomes" id="UP000738359">
    <property type="component" value="Unassembled WGS sequence"/>
</dbReference>
<name>A0A9P6M6Q3_MORAP</name>
<dbReference type="AlphaFoldDB" id="A0A9P6M6Q3"/>
<keyword evidence="3" id="KW-1185">Reference proteome</keyword>
<dbReference type="EMBL" id="JAAAHY010000008">
    <property type="protein sequence ID" value="KAF9968711.1"/>
    <property type="molecule type" value="Genomic_DNA"/>
</dbReference>
<evidence type="ECO:0000256" key="1">
    <source>
        <dbReference type="SAM" id="MobiDB-lite"/>
    </source>
</evidence>
<gene>
    <name evidence="2" type="ORF">BGZ70_009633</name>
</gene>
<evidence type="ECO:0000313" key="3">
    <source>
        <dbReference type="Proteomes" id="UP000738359"/>
    </source>
</evidence>